<dbReference type="CDD" id="cd00156">
    <property type="entry name" value="REC"/>
    <property type="match status" value="1"/>
</dbReference>
<feature type="domain" description="Response regulatory" evidence="3">
    <location>
        <begin position="13"/>
        <end position="127"/>
    </location>
</feature>
<dbReference type="EMBL" id="FWZT01000027">
    <property type="protein sequence ID" value="SMF72873.1"/>
    <property type="molecule type" value="Genomic_DNA"/>
</dbReference>
<dbReference type="Pfam" id="PF00072">
    <property type="entry name" value="Response_reg"/>
    <property type="match status" value="1"/>
</dbReference>
<dbReference type="InterPro" id="IPR050595">
    <property type="entry name" value="Bact_response_regulator"/>
</dbReference>
<dbReference type="SUPFAM" id="SSF52172">
    <property type="entry name" value="CheY-like"/>
    <property type="match status" value="1"/>
</dbReference>
<dbReference type="GO" id="GO:0000160">
    <property type="term" value="P:phosphorelay signal transduction system"/>
    <property type="evidence" value="ECO:0007669"/>
    <property type="project" value="InterPro"/>
</dbReference>
<dbReference type="InterPro" id="IPR001789">
    <property type="entry name" value="Sig_transdc_resp-reg_receiver"/>
</dbReference>
<reference evidence="5" key="1">
    <citation type="submission" date="2017-04" db="EMBL/GenBank/DDBJ databases">
        <authorList>
            <person name="Varghese N."/>
            <person name="Submissions S."/>
        </authorList>
    </citation>
    <scope>NUCLEOTIDE SEQUENCE [LARGE SCALE GENOMIC DNA]</scope>
    <source>
        <strain evidence="5">RKEM611</strain>
    </source>
</reference>
<dbReference type="PANTHER" id="PTHR44591">
    <property type="entry name" value="STRESS RESPONSE REGULATOR PROTEIN 1"/>
    <property type="match status" value="1"/>
</dbReference>
<dbReference type="RefSeq" id="WP_132324425.1">
    <property type="nucleotide sequence ID" value="NZ_FWZT01000027.1"/>
</dbReference>
<dbReference type="STRING" id="1513793.SAMN06296036_12742"/>
<sequence length="178" mass="20768">MTIQDRTYNRTSHILVVDDDDTLLKFFKIHLNKFFSRVIVVKNAKEAIETLKDKEIDLVISDIKMPRMDGIQLMKKVKNHDPSIPVFLVSGALLNETQQTAIDTKADGYLKKPFGIDELHDFIDRGIQVRDAYKELLDIIQDKKKFLELIQGKRQLRFIKDEEQRSRAQEIMDHLKAS</sequence>
<dbReference type="OrthoDB" id="5293002at2"/>
<feature type="modified residue" description="4-aspartylphosphate" evidence="2">
    <location>
        <position position="62"/>
    </location>
</feature>
<name>A0A1Y6CKX7_9BACT</name>
<evidence type="ECO:0000313" key="4">
    <source>
        <dbReference type="EMBL" id="SMF72873.1"/>
    </source>
</evidence>
<accession>A0A1Y6CKX7</accession>
<keyword evidence="1 2" id="KW-0597">Phosphoprotein</keyword>
<dbReference type="Gene3D" id="3.40.50.2300">
    <property type="match status" value="1"/>
</dbReference>
<keyword evidence="5" id="KW-1185">Reference proteome</keyword>
<dbReference type="InterPro" id="IPR011006">
    <property type="entry name" value="CheY-like_superfamily"/>
</dbReference>
<gene>
    <name evidence="4" type="ORF">SAMN06296036_12742</name>
</gene>
<dbReference type="SMART" id="SM00448">
    <property type="entry name" value="REC"/>
    <property type="match status" value="1"/>
</dbReference>
<proteinExistence type="predicted"/>
<evidence type="ECO:0000256" key="2">
    <source>
        <dbReference type="PROSITE-ProRule" id="PRU00169"/>
    </source>
</evidence>
<protein>
    <submittedName>
        <fullName evidence="4">Response regulator receiver domain-containing protein</fullName>
    </submittedName>
</protein>
<organism evidence="4 5">
    <name type="scientific">Pseudobacteriovorax antillogorgiicola</name>
    <dbReference type="NCBI Taxonomy" id="1513793"/>
    <lineage>
        <taxon>Bacteria</taxon>
        <taxon>Pseudomonadati</taxon>
        <taxon>Bdellovibrionota</taxon>
        <taxon>Oligoflexia</taxon>
        <taxon>Oligoflexales</taxon>
        <taxon>Pseudobacteriovoracaceae</taxon>
        <taxon>Pseudobacteriovorax</taxon>
    </lineage>
</organism>
<evidence type="ECO:0000256" key="1">
    <source>
        <dbReference type="ARBA" id="ARBA00022553"/>
    </source>
</evidence>
<dbReference type="AlphaFoldDB" id="A0A1Y6CKX7"/>
<dbReference type="PROSITE" id="PS50110">
    <property type="entry name" value="RESPONSE_REGULATORY"/>
    <property type="match status" value="1"/>
</dbReference>
<evidence type="ECO:0000313" key="5">
    <source>
        <dbReference type="Proteomes" id="UP000192907"/>
    </source>
</evidence>
<dbReference type="Proteomes" id="UP000192907">
    <property type="component" value="Unassembled WGS sequence"/>
</dbReference>
<dbReference type="PANTHER" id="PTHR44591:SF3">
    <property type="entry name" value="RESPONSE REGULATORY DOMAIN-CONTAINING PROTEIN"/>
    <property type="match status" value="1"/>
</dbReference>
<evidence type="ECO:0000259" key="3">
    <source>
        <dbReference type="PROSITE" id="PS50110"/>
    </source>
</evidence>